<evidence type="ECO:0000313" key="3">
    <source>
        <dbReference type="Proteomes" id="UP000295164"/>
    </source>
</evidence>
<dbReference type="EMBL" id="SKFH01000002">
    <property type="protein sequence ID" value="TCZ74398.1"/>
    <property type="molecule type" value="Genomic_DNA"/>
</dbReference>
<gene>
    <name evidence="2" type="ORF">E0486_01880</name>
</gene>
<name>A0A4R4E991_9BACT</name>
<feature type="compositionally biased region" description="Acidic residues" evidence="1">
    <location>
        <begin position="200"/>
        <end position="209"/>
    </location>
</feature>
<feature type="compositionally biased region" description="Basic and acidic residues" evidence="1">
    <location>
        <begin position="46"/>
        <end position="63"/>
    </location>
</feature>
<feature type="compositionally biased region" description="Basic and acidic residues" evidence="1">
    <location>
        <begin position="167"/>
        <end position="176"/>
    </location>
</feature>
<reference evidence="2 3" key="1">
    <citation type="submission" date="2019-03" db="EMBL/GenBank/DDBJ databases">
        <authorList>
            <person name="Kim M.K.M."/>
        </authorList>
    </citation>
    <scope>NUCLEOTIDE SEQUENCE [LARGE SCALE GENOMIC DNA]</scope>
    <source>
        <strain evidence="2 3">17J68-15</strain>
    </source>
</reference>
<dbReference type="RefSeq" id="WP_131850444.1">
    <property type="nucleotide sequence ID" value="NZ_SKFH01000002.1"/>
</dbReference>
<feature type="compositionally biased region" description="Polar residues" evidence="1">
    <location>
        <begin position="68"/>
        <end position="90"/>
    </location>
</feature>
<evidence type="ECO:0000256" key="1">
    <source>
        <dbReference type="SAM" id="MobiDB-lite"/>
    </source>
</evidence>
<protein>
    <submittedName>
        <fullName evidence="2">Uncharacterized protein</fullName>
    </submittedName>
</protein>
<organism evidence="2 3">
    <name type="scientific">Flaviaesturariibacter aridisoli</name>
    <dbReference type="NCBI Taxonomy" id="2545761"/>
    <lineage>
        <taxon>Bacteria</taxon>
        <taxon>Pseudomonadati</taxon>
        <taxon>Bacteroidota</taxon>
        <taxon>Chitinophagia</taxon>
        <taxon>Chitinophagales</taxon>
        <taxon>Chitinophagaceae</taxon>
        <taxon>Flaviaestuariibacter</taxon>
    </lineage>
</organism>
<feature type="compositionally biased region" description="Basic and acidic residues" evidence="1">
    <location>
        <begin position="1"/>
        <end position="37"/>
    </location>
</feature>
<comment type="caution">
    <text evidence="2">The sequence shown here is derived from an EMBL/GenBank/DDBJ whole genome shotgun (WGS) entry which is preliminary data.</text>
</comment>
<dbReference type="Proteomes" id="UP000295164">
    <property type="component" value="Unassembled WGS sequence"/>
</dbReference>
<feature type="region of interest" description="Disordered" evidence="1">
    <location>
        <begin position="1"/>
        <end position="244"/>
    </location>
</feature>
<proteinExistence type="predicted"/>
<dbReference type="OrthoDB" id="680877at2"/>
<accession>A0A4R4E991</accession>
<sequence>MAKADDNKRNRVPENDPSKAMDSKREVEQSPDPKTDQDFPGYPHYPSKEDIMDKRTDSHRVDMDVENLPNSRNLSGVSQRFNGNSGTNSERGMPPTGRRNDNEDPDPASEGRDTDALRSSGSRASEIGAPQDVDDDDLGMRPGTDADVSPDEVRALASMNTGSTDEDNLRRASLDDRDFDGDPLNEESFGPMQTSAGLDIPDEVDETETESLGQGDEENKYYSLGGDRHEPNEEDPYSGPGRES</sequence>
<evidence type="ECO:0000313" key="2">
    <source>
        <dbReference type="EMBL" id="TCZ74398.1"/>
    </source>
</evidence>
<dbReference type="AlphaFoldDB" id="A0A4R4E991"/>
<keyword evidence="3" id="KW-1185">Reference proteome</keyword>